<evidence type="ECO:0000259" key="1">
    <source>
        <dbReference type="Pfam" id="PF01243"/>
    </source>
</evidence>
<dbReference type="OrthoDB" id="115989at2"/>
<dbReference type="RefSeq" id="WP_090794360.1">
    <property type="nucleotide sequence ID" value="NZ_BOND01000021.1"/>
</dbReference>
<dbReference type="InterPro" id="IPR012349">
    <property type="entry name" value="Split_barrel_FMN-bd"/>
</dbReference>
<accession>A0A1H3RLL5</accession>
<dbReference type="Gene3D" id="2.30.110.10">
    <property type="entry name" value="Electron Transport, Fmn-binding Protein, Chain A"/>
    <property type="match status" value="1"/>
</dbReference>
<dbReference type="EMBL" id="FNQB01000002">
    <property type="protein sequence ID" value="SDZ26644.1"/>
    <property type="molecule type" value="Genomic_DNA"/>
</dbReference>
<dbReference type="InterPro" id="IPR011576">
    <property type="entry name" value="Pyridox_Oxase_N"/>
</dbReference>
<name>A0A1H3RLL5_9ACTN</name>
<dbReference type="AlphaFoldDB" id="A0A1H3RLL5"/>
<feature type="domain" description="Pyridoxamine 5'-phosphate oxidase N-terminal" evidence="1">
    <location>
        <begin position="9"/>
        <end position="133"/>
    </location>
</feature>
<dbReference type="STRING" id="137265.SAMN05421684_3975"/>
<dbReference type="PANTHER" id="PTHR39336:SF1">
    <property type="entry name" value="PYRIDOXAMINE PHOSPHATE OXIDASE FAMILY PROTEIN (AFU_ORTHOLOGUE AFUA_6G11440)"/>
    <property type="match status" value="1"/>
</dbReference>
<gene>
    <name evidence="2" type="ORF">SAMN05421684_3975</name>
</gene>
<proteinExistence type="predicted"/>
<dbReference type="Pfam" id="PF01243">
    <property type="entry name" value="PNPOx_N"/>
    <property type="match status" value="1"/>
</dbReference>
<reference evidence="3" key="1">
    <citation type="submission" date="2016-10" db="EMBL/GenBank/DDBJ databases">
        <authorList>
            <person name="Varghese N."/>
            <person name="Submissions S."/>
        </authorList>
    </citation>
    <scope>NUCLEOTIDE SEQUENCE [LARGE SCALE GENOMIC DNA]</scope>
    <source>
        <strain evidence="3">DSM 44718</strain>
    </source>
</reference>
<dbReference type="SUPFAM" id="SSF50475">
    <property type="entry name" value="FMN-binding split barrel"/>
    <property type="match status" value="1"/>
</dbReference>
<evidence type="ECO:0000313" key="2">
    <source>
        <dbReference type="EMBL" id="SDZ26644.1"/>
    </source>
</evidence>
<sequence>MKLHEKIDGRLREFVEAQHMFFVATAPSGDEGHVNLSPKGMAGTFVVLGEHRVAYLDFHGSGAETLAHLRQNGRITIMFCAFEGPPNIVRLHGRGTHTPIGSPDLDALLALFPTAPDLHGLRGVITVEVDRVSDSCGYSVPLMSYEGDRDLLLRWAQRKDEAGLADYRRVKNATSIDGLPAFDVDAQEAETPIKVPMP</sequence>
<keyword evidence="3" id="KW-1185">Reference proteome</keyword>
<protein>
    <submittedName>
        <fullName evidence="2">Pyridoxamine 5'-phosphate oxidase</fullName>
    </submittedName>
</protein>
<dbReference type="PANTHER" id="PTHR39336">
    <property type="entry name" value="PYRIDOXAMINE PHOSPHATE OXIDASE FAMILY PROTEIN (AFU_ORTHOLOGUE AFUA_6G11440)"/>
    <property type="match status" value="1"/>
</dbReference>
<evidence type="ECO:0000313" key="3">
    <source>
        <dbReference type="Proteomes" id="UP000199632"/>
    </source>
</evidence>
<dbReference type="Proteomes" id="UP000199632">
    <property type="component" value="Unassembled WGS sequence"/>
</dbReference>
<organism evidence="2 3">
    <name type="scientific">Asanoa ishikariensis</name>
    <dbReference type="NCBI Taxonomy" id="137265"/>
    <lineage>
        <taxon>Bacteria</taxon>
        <taxon>Bacillati</taxon>
        <taxon>Actinomycetota</taxon>
        <taxon>Actinomycetes</taxon>
        <taxon>Micromonosporales</taxon>
        <taxon>Micromonosporaceae</taxon>
        <taxon>Asanoa</taxon>
    </lineage>
</organism>